<reference evidence="2 3" key="1">
    <citation type="submission" date="2020-06" db="EMBL/GenBank/DDBJ databases">
        <authorList>
            <person name="Cao W.R."/>
        </authorList>
    </citation>
    <scope>NUCLEOTIDE SEQUENCE [LARGE SCALE GENOMIC DNA]</scope>
    <source>
        <strain evidence="2 3">B1Z28</strain>
    </source>
</reference>
<proteinExistence type="predicted"/>
<sequence>MLRALIIGLAALTAAPVLATSTHPQALVLEVMRENKCRLETLRAEELFSAHDLRPEDVSAVVNSWAEQGLAGLDGPTFEIAPALCGVHGLDADDTQGRADVLYDFVRLNGCRMDAEVAEIKLRPAGFTRAETPGLIDALITSGRAHQQDPYIIVIGDAC</sequence>
<keyword evidence="3" id="KW-1185">Reference proteome</keyword>
<dbReference type="RefSeq" id="WP_176861635.1">
    <property type="nucleotide sequence ID" value="NZ_JABXWT010000001.1"/>
</dbReference>
<comment type="caution">
    <text evidence="2">The sequence shown here is derived from an EMBL/GenBank/DDBJ whole genome shotgun (WGS) entry which is preliminary data.</text>
</comment>
<keyword evidence="1" id="KW-0732">Signal</keyword>
<feature type="chain" id="PRO_5047386936" evidence="1">
    <location>
        <begin position="20"/>
        <end position="159"/>
    </location>
</feature>
<evidence type="ECO:0000313" key="2">
    <source>
        <dbReference type="EMBL" id="NVO54656.1"/>
    </source>
</evidence>
<name>A0ABX2PKM9_9RHOB</name>
<dbReference type="EMBL" id="JABXWT010000001">
    <property type="protein sequence ID" value="NVO54656.1"/>
    <property type="molecule type" value="Genomic_DNA"/>
</dbReference>
<gene>
    <name evidence="2" type="ORF">HW561_02485</name>
</gene>
<feature type="signal peptide" evidence="1">
    <location>
        <begin position="1"/>
        <end position="19"/>
    </location>
</feature>
<organism evidence="2 3">
    <name type="scientific">Ruegeria haliotis</name>
    <dbReference type="NCBI Taxonomy" id="2747601"/>
    <lineage>
        <taxon>Bacteria</taxon>
        <taxon>Pseudomonadati</taxon>
        <taxon>Pseudomonadota</taxon>
        <taxon>Alphaproteobacteria</taxon>
        <taxon>Rhodobacterales</taxon>
        <taxon>Roseobacteraceae</taxon>
        <taxon>Ruegeria</taxon>
    </lineage>
</organism>
<evidence type="ECO:0000313" key="3">
    <source>
        <dbReference type="Proteomes" id="UP000630805"/>
    </source>
</evidence>
<dbReference type="Proteomes" id="UP000630805">
    <property type="component" value="Unassembled WGS sequence"/>
</dbReference>
<protein>
    <submittedName>
        <fullName evidence="2">Uncharacterized protein</fullName>
    </submittedName>
</protein>
<accession>A0ABX2PKM9</accession>
<evidence type="ECO:0000256" key="1">
    <source>
        <dbReference type="SAM" id="SignalP"/>
    </source>
</evidence>